<dbReference type="PRINTS" id="PR00035">
    <property type="entry name" value="HTHGNTR"/>
</dbReference>
<gene>
    <name evidence="5" type="ORF">SAMN04489726_4094</name>
</gene>
<dbReference type="SMART" id="SM00895">
    <property type="entry name" value="FCD"/>
    <property type="match status" value="1"/>
</dbReference>
<dbReference type="Proteomes" id="UP000183376">
    <property type="component" value="Chromosome I"/>
</dbReference>
<dbReference type="SUPFAM" id="SSF46785">
    <property type="entry name" value="Winged helix' DNA-binding domain"/>
    <property type="match status" value="1"/>
</dbReference>
<dbReference type="PANTHER" id="PTHR43537">
    <property type="entry name" value="TRANSCRIPTIONAL REGULATOR, GNTR FAMILY"/>
    <property type="match status" value="1"/>
</dbReference>
<dbReference type="PROSITE" id="PS50949">
    <property type="entry name" value="HTH_GNTR"/>
    <property type="match status" value="1"/>
</dbReference>
<evidence type="ECO:0000313" key="6">
    <source>
        <dbReference type="Proteomes" id="UP000183376"/>
    </source>
</evidence>
<evidence type="ECO:0000256" key="2">
    <source>
        <dbReference type="ARBA" id="ARBA00023125"/>
    </source>
</evidence>
<keyword evidence="3" id="KW-0804">Transcription</keyword>
<dbReference type="RefSeq" id="WP_030430483.1">
    <property type="nucleotide sequence ID" value="NZ_JOEF01000013.1"/>
</dbReference>
<dbReference type="Gene3D" id="1.20.120.530">
    <property type="entry name" value="GntR ligand-binding domain-like"/>
    <property type="match status" value="1"/>
</dbReference>
<organism evidence="5 6">
    <name type="scientific">Allokutzneria albata</name>
    <name type="common">Kibdelosporangium albatum</name>
    <dbReference type="NCBI Taxonomy" id="211114"/>
    <lineage>
        <taxon>Bacteria</taxon>
        <taxon>Bacillati</taxon>
        <taxon>Actinomycetota</taxon>
        <taxon>Actinomycetes</taxon>
        <taxon>Pseudonocardiales</taxon>
        <taxon>Pseudonocardiaceae</taxon>
        <taxon>Allokutzneria</taxon>
    </lineage>
</organism>
<reference evidence="5 6" key="1">
    <citation type="submission" date="2016-10" db="EMBL/GenBank/DDBJ databases">
        <authorList>
            <person name="de Groot N.N."/>
        </authorList>
    </citation>
    <scope>NUCLEOTIDE SEQUENCE [LARGE SCALE GENOMIC DNA]</scope>
    <source>
        <strain evidence="5 6">DSM 44149</strain>
    </source>
</reference>
<keyword evidence="1" id="KW-0805">Transcription regulation</keyword>
<dbReference type="SMART" id="SM00345">
    <property type="entry name" value="HTH_GNTR"/>
    <property type="match status" value="1"/>
</dbReference>
<proteinExistence type="predicted"/>
<protein>
    <submittedName>
        <fullName evidence="5">DNA-binding transcriptional regulator, FadR family</fullName>
    </submittedName>
</protein>
<dbReference type="SUPFAM" id="SSF48008">
    <property type="entry name" value="GntR ligand-binding domain-like"/>
    <property type="match status" value="1"/>
</dbReference>
<dbReference type="OrthoDB" id="5450856at2"/>
<feature type="domain" description="HTH gntR-type" evidence="4">
    <location>
        <begin position="9"/>
        <end position="77"/>
    </location>
</feature>
<dbReference type="InterPro" id="IPR008920">
    <property type="entry name" value="TF_FadR/GntR_C"/>
</dbReference>
<name>A0A1G9XAP0_ALLAB</name>
<dbReference type="Pfam" id="PF07729">
    <property type="entry name" value="FCD"/>
    <property type="match status" value="1"/>
</dbReference>
<dbReference type="Gene3D" id="1.10.10.10">
    <property type="entry name" value="Winged helix-like DNA-binding domain superfamily/Winged helix DNA-binding domain"/>
    <property type="match status" value="1"/>
</dbReference>
<evidence type="ECO:0000256" key="3">
    <source>
        <dbReference type="ARBA" id="ARBA00023163"/>
    </source>
</evidence>
<evidence type="ECO:0000313" key="5">
    <source>
        <dbReference type="EMBL" id="SDM93852.1"/>
    </source>
</evidence>
<dbReference type="InterPro" id="IPR036388">
    <property type="entry name" value="WH-like_DNA-bd_sf"/>
</dbReference>
<sequence>MPLATTRRAGLVEQVIEQMRALVTSGEWPVGRRIPPEPELVTALGVGRNTVREAVRALAHAGLLEVRQGDGTFVRATSELSGAVRRLCGSELRDVLEVRRALEVEGARQAATRRSAEDLRELERILAARDAALEAGDFDLMVQLDTDFHLFLVECSHNNVLTELYRGFTEAVRSSVATTVNTSLRRDEHVSHTELLDAVREQDAEKAVREASGFLEELLANLPGKDKKGH</sequence>
<dbReference type="CDD" id="cd07377">
    <property type="entry name" value="WHTH_GntR"/>
    <property type="match status" value="1"/>
</dbReference>
<dbReference type="eggNOG" id="COG2186">
    <property type="taxonomic scope" value="Bacteria"/>
</dbReference>
<dbReference type="GO" id="GO:0003677">
    <property type="term" value="F:DNA binding"/>
    <property type="evidence" value="ECO:0007669"/>
    <property type="project" value="UniProtKB-KW"/>
</dbReference>
<dbReference type="Pfam" id="PF00392">
    <property type="entry name" value="GntR"/>
    <property type="match status" value="1"/>
</dbReference>
<evidence type="ECO:0000256" key="1">
    <source>
        <dbReference type="ARBA" id="ARBA00023015"/>
    </source>
</evidence>
<keyword evidence="6" id="KW-1185">Reference proteome</keyword>
<evidence type="ECO:0000259" key="4">
    <source>
        <dbReference type="PROSITE" id="PS50949"/>
    </source>
</evidence>
<dbReference type="STRING" id="211114.SAMN04489726_4094"/>
<dbReference type="InterPro" id="IPR000524">
    <property type="entry name" value="Tscrpt_reg_HTH_GntR"/>
</dbReference>
<dbReference type="EMBL" id="LT629701">
    <property type="protein sequence ID" value="SDM93852.1"/>
    <property type="molecule type" value="Genomic_DNA"/>
</dbReference>
<accession>A0A1G9XAP0</accession>
<keyword evidence="2 5" id="KW-0238">DNA-binding</keyword>
<dbReference type="AlphaFoldDB" id="A0A1G9XAP0"/>
<dbReference type="InterPro" id="IPR036390">
    <property type="entry name" value="WH_DNA-bd_sf"/>
</dbReference>
<dbReference type="InterPro" id="IPR011711">
    <property type="entry name" value="GntR_C"/>
</dbReference>
<dbReference type="GO" id="GO:0003700">
    <property type="term" value="F:DNA-binding transcription factor activity"/>
    <property type="evidence" value="ECO:0007669"/>
    <property type="project" value="InterPro"/>
</dbReference>
<dbReference type="PANTHER" id="PTHR43537:SF47">
    <property type="entry name" value="REGULATORY PROTEIN GNTR HTH"/>
    <property type="match status" value="1"/>
</dbReference>